<evidence type="ECO:0000313" key="3">
    <source>
        <dbReference type="EMBL" id="HIX80768.1"/>
    </source>
</evidence>
<evidence type="ECO:0000313" key="4">
    <source>
        <dbReference type="Proteomes" id="UP000886724"/>
    </source>
</evidence>
<accession>A0A9D1XJT3</accession>
<proteinExistence type="predicted"/>
<dbReference type="InterPro" id="IPR003156">
    <property type="entry name" value="DHHA1_dom"/>
</dbReference>
<feature type="domain" description="DHHA1" evidence="2">
    <location>
        <begin position="234"/>
        <end position="311"/>
    </location>
</feature>
<comment type="caution">
    <text evidence="3">The sequence shown here is derived from an EMBL/GenBank/DDBJ whole genome shotgun (WGS) entry which is preliminary data.</text>
</comment>
<dbReference type="AlphaFoldDB" id="A0A9D1XJT3"/>
<name>A0A9D1XJT3_9FIRM</name>
<dbReference type="Pfam" id="PF01368">
    <property type="entry name" value="DHH"/>
    <property type="match status" value="1"/>
</dbReference>
<dbReference type="PANTHER" id="PTHR47618:SF1">
    <property type="entry name" value="BIFUNCTIONAL OLIGORIBONUCLEASE AND PAP PHOSPHATASE NRNA"/>
    <property type="match status" value="1"/>
</dbReference>
<dbReference type="GO" id="GO:0003676">
    <property type="term" value="F:nucleic acid binding"/>
    <property type="evidence" value="ECO:0007669"/>
    <property type="project" value="InterPro"/>
</dbReference>
<dbReference type="InterPro" id="IPR001667">
    <property type="entry name" value="DDH_dom"/>
</dbReference>
<organism evidence="3 4">
    <name type="scientific">Candidatus Erysipelatoclostridium merdavium</name>
    <dbReference type="NCBI Taxonomy" id="2838566"/>
    <lineage>
        <taxon>Bacteria</taxon>
        <taxon>Bacillati</taxon>
        <taxon>Bacillota</taxon>
        <taxon>Erysipelotrichia</taxon>
        <taxon>Erysipelotrichales</taxon>
        <taxon>Erysipelotrichales incertae sedis</taxon>
    </lineage>
</organism>
<evidence type="ECO:0000259" key="2">
    <source>
        <dbReference type="Pfam" id="PF02272"/>
    </source>
</evidence>
<dbReference type="Pfam" id="PF02272">
    <property type="entry name" value="DHHA1"/>
    <property type="match status" value="1"/>
</dbReference>
<dbReference type="PANTHER" id="PTHR47618">
    <property type="entry name" value="BIFUNCTIONAL OLIGORIBONUCLEASE AND PAP PHOSPHATASE NRNA"/>
    <property type="match status" value="1"/>
</dbReference>
<protein>
    <submittedName>
        <fullName evidence="3">Bifunctional oligoribonuclease/PAP phosphatase NrnA</fullName>
    </submittedName>
</protein>
<reference evidence="3" key="2">
    <citation type="submission" date="2021-04" db="EMBL/GenBank/DDBJ databases">
        <authorList>
            <person name="Gilroy R."/>
        </authorList>
    </citation>
    <scope>NUCLEOTIDE SEQUENCE</scope>
    <source>
        <strain evidence="3">ChiGjej1B1-14440</strain>
    </source>
</reference>
<dbReference type="Gene3D" id="3.90.1640.10">
    <property type="entry name" value="inorganic pyrophosphatase (n-terminal core)"/>
    <property type="match status" value="1"/>
</dbReference>
<sequence length="311" mass="35664">MYDKIVKKIGEYDDIAIYRHINPDFDAFGSQFGMYDLIKTTYPDKNVYVCGEFSSELVAKYDVLVDYRDVNYSKDVLGIVLDTANQERIDDQNYKLCKEIIKIDHHIVVDSYGQINFEDSTASSASQLVVDLYQNTKLQISKAGAGALYLGIIGDTARFLYRSTDKRTFKAASTLIETGIDIVSLYDRMYLKKAKDLNVNKFILNNYHVDGNIAYYILTNEDLKMLEISRERGSDYVNMLSGIEEYYIWMAITENTADQNWRVSLRSRKYPVNKVAEKYNGGGHLLASGAKLQNIEQLDDLLRDLKELINE</sequence>
<dbReference type="EMBL" id="DXET01000056">
    <property type="protein sequence ID" value="HIX80768.1"/>
    <property type="molecule type" value="Genomic_DNA"/>
</dbReference>
<dbReference type="Gene3D" id="3.10.310.30">
    <property type="match status" value="1"/>
</dbReference>
<feature type="domain" description="DDH" evidence="1">
    <location>
        <begin position="15"/>
        <end position="152"/>
    </location>
</feature>
<dbReference type="SUPFAM" id="SSF64182">
    <property type="entry name" value="DHH phosphoesterases"/>
    <property type="match status" value="1"/>
</dbReference>
<dbReference type="InterPro" id="IPR051319">
    <property type="entry name" value="Oligoribo/pAp-PDE_c-di-AMP_PDE"/>
</dbReference>
<reference evidence="3" key="1">
    <citation type="journal article" date="2021" name="PeerJ">
        <title>Extensive microbial diversity within the chicken gut microbiome revealed by metagenomics and culture.</title>
        <authorList>
            <person name="Gilroy R."/>
            <person name="Ravi A."/>
            <person name="Getino M."/>
            <person name="Pursley I."/>
            <person name="Horton D.L."/>
            <person name="Alikhan N.F."/>
            <person name="Baker D."/>
            <person name="Gharbi K."/>
            <person name="Hall N."/>
            <person name="Watson M."/>
            <person name="Adriaenssens E.M."/>
            <person name="Foster-Nyarko E."/>
            <person name="Jarju S."/>
            <person name="Secka A."/>
            <person name="Antonio M."/>
            <person name="Oren A."/>
            <person name="Chaudhuri R.R."/>
            <person name="La Ragione R."/>
            <person name="Hildebrand F."/>
            <person name="Pallen M.J."/>
        </authorList>
    </citation>
    <scope>NUCLEOTIDE SEQUENCE</scope>
    <source>
        <strain evidence="3">ChiGjej1B1-14440</strain>
    </source>
</reference>
<gene>
    <name evidence="3" type="ORF">H9980_02210</name>
</gene>
<evidence type="ECO:0000259" key="1">
    <source>
        <dbReference type="Pfam" id="PF01368"/>
    </source>
</evidence>
<dbReference type="InterPro" id="IPR038763">
    <property type="entry name" value="DHH_sf"/>
</dbReference>
<dbReference type="Proteomes" id="UP000886724">
    <property type="component" value="Unassembled WGS sequence"/>
</dbReference>